<dbReference type="EMBL" id="BMMK01000005">
    <property type="protein sequence ID" value="GGM46181.1"/>
    <property type="molecule type" value="Genomic_DNA"/>
</dbReference>
<dbReference type="AlphaFoldDB" id="A0A8J3FT52"/>
<evidence type="ECO:0000313" key="2">
    <source>
        <dbReference type="EMBL" id="GGM46181.1"/>
    </source>
</evidence>
<reference evidence="2" key="1">
    <citation type="journal article" date="2014" name="Int. J. Syst. Evol. Microbiol.">
        <title>Complete genome sequence of Corynebacterium casei LMG S-19264T (=DSM 44701T), isolated from a smear-ripened cheese.</title>
        <authorList>
            <consortium name="US DOE Joint Genome Institute (JGI-PGF)"/>
            <person name="Walter F."/>
            <person name="Albersmeier A."/>
            <person name="Kalinowski J."/>
            <person name="Ruckert C."/>
        </authorList>
    </citation>
    <scope>NUCLEOTIDE SEQUENCE</scope>
    <source>
        <strain evidence="2">CGMCC 4.5737</strain>
    </source>
</reference>
<reference evidence="2" key="2">
    <citation type="submission" date="2020-09" db="EMBL/GenBank/DDBJ databases">
        <authorList>
            <person name="Sun Q."/>
            <person name="Zhou Y."/>
        </authorList>
    </citation>
    <scope>NUCLEOTIDE SEQUENCE</scope>
    <source>
        <strain evidence="2">CGMCC 4.5737</strain>
    </source>
</reference>
<gene>
    <name evidence="2" type="ORF">GCM10012275_16490</name>
</gene>
<organism evidence="2 3">
    <name type="scientific">Longimycelium tulufanense</name>
    <dbReference type="NCBI Taxonomy" id="907463"/>
    <lineage>
        <taxon>Bacteria</taxon>
        <taxon>Bacillati</taxon>
        <taxon>Actinomycetota</taxon>
        <taxon>Actinomycetes</taxon>
        <taxon>Pseudonocardiales</taxon>
        <taxon>Pseudonocardiaceae</taxon>
        <taxon>Longimycelium</taxon>
    </lineage>
</organism>
<feature type="region of interest" description="Disordered" evidence="1">
    <location>
        <begin position="256"/>
        <end position="282"/>
    </location>
</feature>
<keyword evidence="3" id="KW-1185">Reference proteome</keyword>
<dbReference type="InterPro" id="IPR029063">
    <property type="entry name" value="SAM-dependent_MTases_sf"/>
</dbReference>
<dbReference type="CDD" id="cd02440">
    <property type="entry name" value="AdoMet_MTases"/>
    <property type="match status" value="1"/>
</dbReference>
<dbReference type="SUPFAM" id="SSF53335">
    <property type="entry name" value="S-adenosyl-L-methionine-dependent methyltransferases"/>
    <property type="match status" value="1"/>
</dbReference>
<evidence type="ECO:0008006" key="4">
    <source>
        <dbReference type="Google" id="ProtNLM"/>
    </source>
</evidence>
<dbReference type="Gene3D" id="3.40.50.150">
    <property type="entry name" value="Vaccinia Virus protein VP39"/>
    <property type="match status" value="1"/>
</dbReference>
<dbReference type="RefSeq" id="WP_189055556.1">
    <property type="nucleotide sequence ID" value="NZ_BMMK01000005.1"/>
</dbReference>
<accession>A0A8J3FT52</accession>
<protein>
    <recommendedName>
        <fullName evidence="4">Methyltransferase domain-containing protein</fullName>
    </recommendedName>
</protein>
<evidence type="ECO:0000256" key="1">
    <source>
        <dbReference type="SAM" id="MobiDB-lite"/>
    </source>
</evidence>
<sequence length="309" mass="33839">MSAPGVWWHTNTTRLFDPFTPAPTLRDLVRHALVDQGLAEHIPEPGRVLDIGGSGLQARLLARRGCQVTLVTPAPELRDAAVAALEREDSRTRQRVRVVLGDSPQAIEQLGGGWDLICWHDRKAAVGEPLLRALVQLTAPNGMLSLLLDNRAAHVLRPAFQGRWGDALALLEAGPEAGTATTPLELAELAEEFGAPVRQWYGVGVLVEHLGPTRPGAAQEEVVRLEWELGRRDPYRACARQLHLICQRVRTENRVPEQGEVPAQQERGSQDRGARSASPSAFDGLWDGWRVVLPDEASSPLREGWSVAP</sequence>
<comment type="caution">
    <text evidence="2">The sequence shown here is derived from an EMBL/GenBank/DDBJ whole genome shotgun (WGS) entry which is preliminary data.</text>
</comment>
<evidence type="ECO:0000313" key="3">
    <source>
        <dbReference type="Proteomes" id="UP000637578"/>
    </source>
</evidence>
<dbReference type="Proteomes" id="UP000637578">
    <property type="component" value="Unassembled WGS sequence"/>
</dbReference>
<proteinExistence type="predicted"/>
<name>A0A8J3FT52_9PSEU</name>